<evidence type="ECO:0000313" key="2">
    <source>
        <dbReference type="Proteomes" id="UP000321250"/>
    </source>
</evidence>
<dbReference type="SUPFAM" id="SSF88713">
    <property type="entry name" value="Glycoside hydrolase/deacetylase"/>
    <property type="match status" value="1"/>
</dbReference>
<gene>
    <name evidence="1" type="ORF">FSB78_06205</name>
</gene>
<proteinExistence type="predicted"/>
<dbReference type="InterPro" id="IPR011330">
    <property type="entry name" value="Glyco_hydro/deAcase_b/a-brl"/>
</dbReference>
<name>A0A5C6UK30_9SPHN</name>
<dbReference type="Proteomes" id="UP000321250">
    <property type="component" value="Unassembled WGS sequence"/>
</dbReference>
<dbReference type="OrthoDB" id="9771584at2"/>
<evidence type="ECO:0000313" key="1">
    <source>
        <dbReference type="EMBL" id="TXC72794.1"/>
    </source>
</evidence>
<keyword evidence="2" id="KW-1185">Reference proteome</keyword>
<dbReference type="AlphaFoldDB" id="A0A5C6UK30"/>
<reference evidence="1 2" key="1">
    <citation type="journal article" date="2013" name="Antonie Van Leeuwenhoek">
        <title>Sphingomonas ginsenosidivorax sp. nov., with the ability to transform ginsenosides.</title>
        <authorList>
            <person name="Jin X.F."/>
            <person name="Kim J.K."/>
            <person name="Liu Q.M."/>
            <person name="Kang M.S."/>
            <person name="He D."/>
            <person name="Jin F.X."/>
            <person name="Kim S.C."/>
            <person name="Im W.T."/>
        </authorList>
    </citation>
    <scope>NUCLEOTIDE SEQUENCE [LARGE SCALE GENOMIC DNA]</scope>
    <source>
        <strain evidence="1 2">KHI67</strain>
    </source>
</reference>
<dbReference type="Gene3D" id="3.20.20.370">
    <property type="entry name" value="Glycoside hydrolase/deacetylase"/>
    <property type="match status" value="1"/>
</dbReference>
<dbReference type="GO" id="GO:0005975">
    <property type="term" value="P:carbohydrate metabolic process"/>
    <property type="evidence" value="ECO:0007669"/>
    <property type="project" value="InterPro"/>
</dbReference>
<accession>A0A5C6UK30</accession>
<dbReference type="EMBL" id="VOQR01000001">
    <property type="protein sequence ID" value="TXC72794.1"/>
    <property type="molecule type" value="Genomic_DNA"/>
</dbReference>
<organism evidence="1 2">
    <name type="scientific">Sphingomonas ginsenosidivorax</name>
    <dbReference type="NCBI Taxonomy" id="862135"/>
    <lineage>
        <taxon>Bacteria</taxon>
        <taxon>Pseudomonadati</taxon>
        <taxon>Pseudomonadota</taxon>
        <taxon>Alphaproteobacteria</taxon>
        <taxon>Sphingomonadales</taxon>
        <taxon>Sphingomonadaceae</taxon>
        <taxon>Sphingomonas</taxon>
    </lineage>
</organism>
<comment type="caution">
    <text evidence="1">The sequence shown here is derived from an EMBL/GenBank/DDBJ whole genome shotgun (WGS) entry which is preliminary data.</text>
</comment>
<protein>
    <submittedName>
        <fullName evidence="1">WalW protein</fullName>
    </submittedName>
</protein>
<dbReference type="CDD" id="cd10935">
    <property type="entry name" value="CE4_WalW"/>
    <property type="match status" value="1"/>
</dbReference>
<sequence length="314" mass="34084">MAWPASFGTRYTVFVDVEEEFDWRKPLDRANRATTAMAGFADAHRRFVDHGIALACLIDHPIATDPAAVAILSRVVEDGRSEIGTQLHPWVNPPFDEPVTPVTSYAGNLLPALEAAKIDALTDRVADAFGRRPRVYRAGRYGIGPRTVALLAERGYRIDSSVRPGYDYSADGGPDFTALDSGAYRTGGLVELPLTTVFTGGLRRYGAPLHRALGRVPRGRGVFSRAGLLSRIALTPEDMPIEAAIEAVDVAVDDGVRLLTFSFHSPSLVPGHTPYVRDAADLARFHGWWDRMATHLARRGVANATIEDIVAALG</sequence>